<dbReference type="Pfam" id="PF02913">
    <property type="entry name" value="FAD-oxidase_C"/>
    <property type="match status" value="1"/>
</dbReference>
<dbReference type="PANTHER" id="PTHR43716">
    <property type="entry name" value="D-2-HYDROXYGLUTARATE DEHYDROGENASE, MITOCHONDRIAL"/>
    <property type="match status" value="1"/>
</dbReference>
<name>A0ABT3NXW7_9PROT</name>
<protein>
    <submittedName>
        <fullName evidence="5">FAD-binding oxidoreductase</fullName>
    </submittedName>
</protein>
<dbReference type="Pfam" id="PF01565">
    <property type="entry name" value="FAD_binding_4"/>
    <property type="match status" value="1"/>
</dbReference>
<dbReference type="InterPro" id="IPR016164">
    <property type="entry name" value="FAD-linked_Oxase-like_C"/>
</dbReference>
<organism evidence="5 6">
    <name type="scientific">Sabulicella glaciei</name>
    <dbReference type="NCBI Taxonomy" id="2984948"/>
    <lineage>
        <taxon>Bacteria</taxon>
        <taxon>Pseudomonadati</taxon>
        <taxon>Pseudomonadota</taxon>
        <taxon>Alphaproteobacteria</taxon>
        <taxon>Acetobacterales</taxon>
        <taxon>Acetobacteraceae</taxon>
        <taxon>Sabulicella</taxon>
    </lineage>
</organism>
<gene>
    <name evidence="5" type="ORF">OF850_15160</name>
</gene>
<keyword evidence="6" id="KW-1185">Reference proteome</keyword>
<evidence type="ECO:0000256" key="1">
    <source>
        <dbReference type="ARBA" id="ARBA00008000"/>
    </source>
</evidence>
<dbReference type="Gene3D" id="3.30.70.2190">
    <property type="match status" value="1"/>
</dbReference>
<reference evidence="5 6" key="1">
    <citation type="submission" date="2022-10" db="EMBL/GenBank/DDBJ databases">
        <title>Roseococcus glaciei nov., sp. nov., isolated from glacier.</title>
        <authorList>
            <person name="Liu Q."/>
            <person name="Xin Y.-H."/>
        </authorList>
    </citation>
    <scope>NUCLEOTIDE SEQUENCE [LARGE SCALE GENOMIC DNA]</scope>
    <source>
        <strain evidence="5 6">MDT2-1-1</strain>
    </source>
</reference>
<sequence length="470" mass="49609">MPPLDLLADTLGPQGLLRDAGDVAPYAVDWRGVYRGHPEAVLRPASTAEVASALRLCADLGLAVVPAGGRTSLCGAAVPIEQGPPSVVLSLERMNRIRALDPLDLSLVAEAGCTVEAVQVAAEAAGRFFPLHFGAQGSAMVGGALSTNAGGIRTLRYGNARDLVLGLEVVLPDGRVLDDLRRVRKDNSGYALRHLFMGAEGTLGVITAASLKLFPPLLKRETALVAVRSPHEALRLLARCQGSGAELVAFELIGRPCIEITLKHAPHVRKPMELSTSWFCLVEAASTHLSIPVREALEAALMAALEAGEAEDVILCESEDQRRNLWDIREGFPACSRQEAPGLPTDTAVPVSAIPDFLESCGALIAERYPEGKMVAIGHMGDGNIHLSLQAPPGTTHADWARRGAGFEERVGEIAVELGGSFSAEHGIGQSKRAAMAGLKDPVTLSVMRAIKDVLDPAGRMNPGKVLPPP</sequence>
<dbReference type="Proteomes" id="UP001526430">
    <property type="component" value="Unassembled WGS sequence"/>
</dbReference>
<dbReference type="RefSeq" id="WP_301591109.1">
    <property type="nucleotide sequence ID" value="NZ_JAPFQI010000012.1"/>
</dbReference>
<comment type="caution">
    <text evidence="5">The sequence shown here is derived from an EMBL/GenBank/DDBJ whole genome shotgun (WGS) entry which is preliminary data.</text>
</comment>
<proteinExistence type="inferred from homology"/>
<keyword evidence="2" id="KW-0285">Flavoprotein</keyword>
<evidence type="ECO:0000313" key="5">
    <source>
        <dbReference type="EMBL" id="MCW8086971.1"/>
    </source>
</evidence>
<keyword evidence="3" id="KW-0274">FAD</keyword>
<dbReference type="Gene3D" id="1.10.45.10">
    <property type="entry name" value="Vanillyl-alcohol Oxidase, Chain A, domain 4"/>
    <property type="match status" value="1"/>
</dbReference>
<dbReference type="InterPro" id="IPR004113">
    <property type="entry name" value="FAD-bd_oxidored_4_C"/>
</dbReference>
<dbReference type="InterPro" id="IPR016166">
    <property type="entry name" value="FAD-bd_PCMH"/>
</dbReference>
<feature type="domain" description="FAD-binding PCMH-type" evidence="4">
    <location>
        <begin position="34"/>
        <end position="216"/>
    </location>
</feature>
<dbReference type="PANTHER" id="PTHR43716:SF2">
    <property type="entry name" value="BLL6224 PROTEIN"/>
    <property type="match status" value="1"/>
</dbReference>
<dbReference type="Gene3D" id="3.30.43.10">
    <property type="entry name" value="Uridine Diphospho-n-acetylenolpyruvylglucosamine Reductase, domain 2"/>
    <property type="match status" value="1"/>
</dbReference>
<dbReference type="SUPFAM" id="SSF55103">
    <property type="entry name" value="FAD-linked oxidases, C-terminal domain"/>
    <property type="match status" value="1"/>
</dbReference>
<dbReference type="InterPro" id="IPR051264">
    <property type="entry name" value="FAD-oxidored/transferase_4"/>
</dbReference>
<comment type="similarity">
    <text evidence="1">Belongs to the FAD-binding oxidoreductase/transferase type 4 family.</text>
</comment>
<dbReference type="InterPro" id="IPR016171">
    <property type="entry name" value="Vanillyl_alc_oxidase_C-sub2"/>
</dbReference>
<dbReference type="InterPro" id="IPR016167">
    <property type="entry name" value="FAD-bd_PCMH_sub1"/>
</dbReference>
<evidence type="ECO:0000259" key="4">
    <source>
        <dbReference type="PROSITE" id="PS51387"/>
    </source>
</evidence>
<evidence type="ECO:0000256" key="3">
    <source>
        <dbReference type="ARBA" id="ARBA00022827"/>
    </source>
</evidence>
<dbReference type="SUPFAM" id="SSF56176">
    <property type="entry name" value="FAD-binding/transporter-associated domain-like"/>
    <property type="match status" value="1"/>
</dbReference>
<accession>A0ABT3NXW7</accession>
<dbReference type="EMBL" id="JAPFQI010000012">
    <property type="protein sequence ID" value="MCW8086971.1"/>
    <property type="molecule type" value="Genomic_DNA"/>
</dbReference>
<dbReference type="InterPro" id="IPR006094">
    <property type="entry name" value="Oxid_FAD_bind_N"/>
</dbReference>
<dbReference type="Gene3D" id="3.30.465.10">
    <property type="match status" value="1"/>
</dbReference>
<dbReference type="InterPro" id="IPR016169">
    <property type="entry name" value="FAD-bd_PCMH_sub2"/>
</dbReference>
<evidence type="ECO:0000313" key="6">
    <source>
        <dbReference type="Proteomes" id="UP001526430"/>
    </source>
</evidence>
<dbReference type="InterPro" id="IPR036318">
    <property type="entry name" value="FAD-bd_PCMH-like_sf"/>
</dbReference>
<evidence type="ECO:0000256" key="2">
    <source>
        <dbReference type="ARBA" id="ARBA00022630"/>
    </source>
</evidence>
<dbReference type="PROSITE" id="PS51387">
    <property type="entry name" value="FAD_PCMH"/>
    <property type="match status" value="1"/>
</dbReference>
<dbReference type="Gene3D" id="3.30.70.2740">
    <property type="match status" value="1"/>
</dbReference>